<accession>A0A0E9QS46</accession>
<reference evidence="1" key="2">
    <citation type="journal article" date="2015" name="Fish Shellfish Immunol.">
        <title>Early steps in the European eel (Anguilla anguilla)-Vibrio vulnificus interaction in the gills: Role of the RtxA13 toxin.</title>
        <authorList>
            <person name="Callol A."/>
            <person name="Pajuelo D."/>
            <person name="Ebbesson L."/>
            <person name="Teles M."/>
            <person name="MacKenzie S."/>
            <person name="Amaro C."/>
        </authorList>
    </citation>
    <scope>NUCLEOTIDE SEQUENCE</scope>
</reference>
<dbReference type="AlphaFoldDB" id="A0A0E9QS46"/>
<name>A0A0E9QS46_ANGAN</name>
<evidence type="ECO:0000313" key="1">
    <source>
        <dbReference type="EMBL" id="JAH19100.1"/>
    </source>
</evidence>
<proteinExistence type="predicted"/>
<sequence>MLCYVMLIITWRQQPIMNEMERL</sequence>
<organism evidence="1">
    <name type="scientific">Anguilla anguilla</name>
    <name type="common">European freshwater eel</name>
    <name type="synonym">Muraena anguilla</name>
    <dbReference type="NCBI Taxonomy" id="7936"/>
    <lineage>
        <taxon>Eukaryota</taxon>
        <taxon>Metazoa</taxon>
        <taxon>Chordata</taxon>
        <taxon>Craniata</taxon>
        <taxon>Vertebrata</taxon>
        <taxon>Euteleostomi</taxon>
        <taxon>Actinopterygii</taxon>
        <taxon>Neopterygii</taxon>
        <taxon>Teleostei</taxon>
        <taxon>Anguilliformes</taxon>
        <taxon>Anguillidae</taxon>
        <taxon>Anguilla</taxon>
    </lineage>
</organism>
<reference evidence="1" key="1">
    <citation type="submission" date="2014-11" db="EMBL/GenBank/DDBJ databases">
        <authorList>
            <person name="Amaro Gonzalez C."/>
        </authorList>
    </citation>
    <scope>NUCLEOTIDE SEQUENCE</scope>
</reference>
<protein>
    <submittedName>
        <fullName evidence="1">Uncharacterized protein</fullName>
    </submittedName>
</protein>
<dbReference type="EMBL" id="GBXM01089477">
    <property type="protein sequence ID" value="JAH19100.1"/>
    <property type="molecule type" value="Transcribed_RNA"/>
</dbReference>